<evidence type="ECO:0000256" key="1">
    <source>
        <dbReference type="ARBA" id="ARBA00004651"/>
    </source>
</evidence>
<organism evidence="10 11">
    <name type="scientific">Malacoplasma penetrans (strain HF-2)</name>
    <name type="common">Mycoplasma penetrans</name>
    <dbReference type="NCBI Taxonomy" id="272633"/>
    <lineage>
        <taxon>Bacteria</taxon>
        <taxon>Bacillati</taxon>
        <taxon>Mycoplasmatota</taxon>
        <taxon>Mycoplasmoidales</taxon>
        <taxon>Mycoplasmoidaceae</taxon>
        <taxon>Malacoplasma</taxon>
    </lineage>
</organism>
<dbReference type="KEGG" id="mpe:MYPE6130"/>
<evidence type="ECO:0000256" key="3">
    <source>
        <dbReference type="ARBA" id="ARBA00005417"/>
    </source>
</evidence>
<dbReference type="GO" id="GO:0098797">
    <property type="term" value="C:plasma membrane protein complex"/>
    <property type="evidence" value="ECO:0007669"/>
    <property type="project" value="TreeGrafter"/>
</dbReference>
<evidence type="ECO:0000313" key="10">
    <source>
        <dbReference type="EMBL" id="BAC44403.1"/>
    </source>
</evidence>
<keyword evidence="5 8" id="KW-0812">Transmembrane</keyword>
<sequence>MTQLIKQVFKSFKRSVVLLIGLLFIGFAIIFAFFSSLYFTSNIDYSSSSLNSASNLGTSIVSTNSSDLNSSSLSYDIDGAFNEYQKPTSDNNQTSSVYFSSYEEKVQNMDKSFAYTPTYLHHSSFVKDTSSRNYIFAYYNGSTNKDSNPFFTQAGINDANQLYTKRARGVLYSYGIASIPSESSKWRAWGLFLDDSDLQNIVYAVDPLTGETQIDSNQMATTMGYFNDGYLNSTMTVREGNMIYPSNVTATKASDITGNNKAYRYKNGDYYTPFFSSKDDWWVNDFSWDLAQGWDWILQMLQQGADVFNLLPSMSKNIKNTISLSPNINWDLAVFSPYYEYLKILRDGRYLTKNGNSNTDNKPTNGNDIIQFKDYVFNVHLNMNNLSQLERETLNYVKSTYGAKTYNDLVSFVYTVNGSWIKSKLKENVDSSQTTNVDNNSFETLSDLNTQYTLRSNDKEKISAKDIVKAWIRNYSESKLSELSSSLLTYEKEYIASKLSTVSNIEFNNQRSYTISDSKSSITYLVSRKDYDPTNDKYQSNNVNKLVMTSGTRLENSYKYLDAANSLFNTVEDTTSRIPAVEPDNKEINSYALNANGNYLMNLVKFTNESIVAGITDVPIIDGMASDYQTVRNLAANILNQYGIGDTPSTTAPSVNANDYYHLFSIVSPDFSKDNIVTTNDQNISLSIQVKWGGAPAHFPGSVTYVTPYGSAVVTTQKWLELNKKSIVDPQEWAKAVYMDSADYVEWLNNLSDDKKIVINSKSFAIIGTGISAENAYPVTSITNPLPNFSTESLIYLNDQGYRTILATSSLITEDSYFAVASTNNSDNLASVQSAVRNLVSTPYSSNDIVNNNNLLTMRIGVPKMMTTYIQIFTSILIVVISIIGVYLCYLLIKIYIEKNQISLAIAKANGVSSLKIIFAVSMFGLVVAVFAGIVGYLSALFLQSIFLGVIGNYWFIPISQHLFSPIGFISGTAIIYLAFLLFVSLGVWKTFRKPINDLLSITTELKINKFLYLLKSSFTNASVISRFRIGLSFTKMSRFFLLVLLCSVGISFISTGVSIPQKFTKSQTDTQNSINYKYSFDLQTPTQQTGLYKVQDYADLGITDESLGIYSMYANKNYTGYTDPYQTLFEKEGSSGKDLLALRDSSGNVIEYTNSDGTKYKRYFTNLLLPSYIAQFGIQKDPHFFRNSVGTKWLLDYTINIASLSLNIWDFVSSSFSSDLISRIDALSNDFVNQIMAATDANGNTYLAEKNEIGNGTVDNPKPFLSLDTNGIWQINASNVMSSLNATNVDDIRFNDEFLKFIGMVYGNKELSAADSKMAFGIVPFNNLNDESNNQTETYTYLTSTFNSPNITIPASKNDGISKLSGIDVEILGIKENSKYVKLIDEDENNISSLLSTTSASADGNTVYPVIINVGSAYKYGLKVGQEFDVLVSNTYDRYTKKIAGEDPSVDVKFKVVGISADSFGAQFYTNQEYANKILGLNFDQGAIIYGTSKKTQWNQVEATILGDESLMAKEEVNIESNGDHKFKVNYVAPPSNYVPFNGIFTAEETPLQTSSLTLEMVSGIWGNYNYFKRGDAINASFNNYFVSGDSSIGDILNAVIPYDQKTLSVLIEKFKTANPNYFASITVDDTNRRTTVLSYLRTTYNSVSSLAELLQTTFGNNNMVAIQNLTYFDILFGTYTTIFNSLLTVENMLIILIVPIIIFTIMIISSTTLNDFRKMLAVLKTLGYKDREILNSIIVSYLLILLVSIGIGIGLLAGLLTVFQLLIFNLSSIFLTSAISWIPFVFGASGILAILIFNILYITVLFKKQNLRNSID</sequence>
<evidence type="ECO:0000256" key="5">
    <source>
        <dbReference type="ARBA" id="ARBA00022692"/>
    </source>
</evidence>
<feature type="transmembrane region" description="Helical" evidence="8">
    <location>
        <begin position="1736"/>
        <end position="1769"/>
    </location>
</feature>
<protein>
    <submittedName>
        <fullName evidence="10">Predicted permiase</fullName>
    </submittedName>
</protein>
<dbReference type="GO" id="GO:0005524">
    <property type="term" value="F:ATP binding"/>
    <property type="evidence" value="ECO:0007669"/>
    <property type="project" value="InterPro"/>
</dbReference>
<feature type="transmembrane region" description="Helical" evidence="8">
    <location>
        <begin position="969"/>
        <end position="991"/>
    </location>
</feature>
<dbReference type="InterPro" id="IPR036640">
    <property type="entry name" value="ABC1_TM_sf"/>
</dbReference>
<evidence type="ECO:0000256" key="4">
    <source>
        <dbReference type="ARBA" id="ARBA00022475"/>
    </source>
</evidence>
<keyword evidence="11" id="KW-1185">Reference proteome</keyword>
<dbReference type="eggNOG" id="COG0577">
    <property type="taxonomic scope" value="Bacteria"/>
</dbReference>
<dbReference type="HOGENOM" id="CLU_237674_0_0_14"/>
<comment type="similarity">
    <text evidence="3">Belongs to the ABC transporter superfamily.</text>
</comment>
<feature type="transmembrane region" description="Helical" evidence="8">
    <location>
        <begin position="869"/>
        <end position="893"/>
    </location>
</feature>
<accession>Q8EVF1</accession>
<feature type="transmembrane region" description="Helical" evidence="8">
    <location>
        <begin position="1040"/>
        <end position="1060"/>
    </location>
</feature>
<dbReference type="InterPro" id="IPR051447">
    <property type="entry name" value="Lipoprotein-release_system"/>
</dbReference>
<dbReference type="STRING" id="272633.gene:10731730"/>
<keyword evidence="6 8" id="KW-1133">Transmembrane helix</keyword>
<evidence type="ECO:0000256" key="7">
    <source>
        <dbReference type="ARBA" id="ARBA00023136"/>
    </source>
</evidence>
<comment type="similarity">
    <text evidence="2">Belongs to the ABC-4 integral membrane protein family. LolC/E subfamily.</text>
</comment>
<evidence type="ECO:0000256" key="2">
    <source>
        <dbReference type="ARBA" id="ARBA00005236"/>
    </source>
</evidence>
<feature type="transmembrane region" description="Helical" evidence="8">
    <location>
        <begin position="1781"/>
        <end position="1808"/>
    </location>
</feature>
<feature type="transmembrane region" description="Helical" evidence="8">
    <location>
        <begin position="1694"/>
        <end position="1715"/>
    </location>
</feature>
<reference evidence="10 11" key="1">
    <citation type="journal article" date="2002" name="Nucleic Acids Res.">
        <title>The complete genomic sequence of Mycoplasma penetrans, an intracellular bacterial pathogen in humans.</title>
        <authorList>
            <person name="Sasaki Y."/>
            <person name="Ishikawa J."/>
            <person name="Yamashita A."/>
            <person name="Oshima K."/>
            <person name="Kenri T."/>
            <person name="Furuya K."/>
            <person name="Yoshino C."/>
            <person name="Horino A."/>
            <person name="Shiba T."/>
            <person name="Sasaki T."/>
            <person name="Hattori M."/>
        </authorList>
    </citation>
    <scope>NUCLEOTIDE SEQUENCE [LARGE SCALE GENOMIC DNA]</scope>
    <source>
        <strain evidence="10 11">HF-2</strain>
    </source>
</reference>
<dbReference type="PANTHER" id="PTHR30489">
    <property type="entry name" value="LIPOPROTEIN-RELEASING SYSTEM TRANSMEMBRANE PROTEIN LOLE"/>
    <property type="match status" value="1"/>
</dbReference>
<keyword evidence="4" id="KW-1003">Cell membrane</keyword>
<proteinExistence type="inferred from homology"/>
<dbReference type="Pfam" id="PF02687">
    <property type="entry name" value="FtsX"/>
    <property type="match status" value="1"/>
</dbReference>
<gene>
    <name evidence="10" type="ordered locus">MYPE6130</name>
</gene>
<dbReference type="GO" id="GO:0044874">
    <property type="term" value="P:lipoprotein localization to outer membrane"/>
    <property type="evidence" value="ECO:0007669"/>
    <property type="project" value="TreeGrafter"/>
</dbReference>
<feature type="domain" description="ABC3 transporter permease C-terminal" evidence="9">
    <location>
        <begin position="1694"/>
        <end position="1811"/>
    </location>
</feature>
<dbReference type="PANTHER" id="PTHR30489:SF0">
    <property type="entry name" value="LIPOPROTEIN-RELEASING SYSTEM TRANSMEMBRANE PROTEIN LOLE"/>
    <property type="match status" value="1"/>
</dbReference>
<comment type="subcellular location">
    <subcellularLocation>
        <location evidence="1">Cell membrane</location>
        <topology evidence="1">Multi-pass membrane protein</topology>
    </subcellularLocation>
</comment>
<feature type="transmembrane region" description="Helical" evidence="8">
    <location>
        <begin position="16"/>
        <end position="39"/>
    </location>
</feature>
<keyword evidence="7 8" id="KW-0472">Membrane</keyword>
<dbReference type="InterPro" id="IPR003838">
    <property type="entry name" value="ABC3_permease_C"/>
</dbReference>
<evidence type="ECO:0000256" key="8">
    <source>
        <dbReference type="SAM" id="Phobius"/>
    </source>
</evidence>
<evidence type="ECO:0000259" key="9">
    <source>
        <dbReference type="Pfam" id="PF02687"/>
    </source>
</evidence>
<dbReference type="Proteomes" id="UP000002522">
    <property type="component" value="Chromosome"/>
</dbReference>
<dbReference type="SUPFAM" id="SSF90123">
    <property type="entry name" value="ABC transporter transmembrane region"/>
    <property type="match status" value="1"/>
</dbReference>
<evidence type="ECO:0000256" key="6">
    <source>
        <dbReference type="ARBA" id="ARBA00022989"/>
    </source>
</evidence>
<name>Q8EVF1_MALP2</name>
<dbReference type="EMBL" id="BA000026">
    <property type="protein sequence ID" value="BAC44403.1"/>
    <property type="molecule type" value="Genomic_DNA"/>
</dbReference>
<dbReference type="RefSeq" id="WP_011077435.1">
    <property type="nucleotide sequence ID" value="NC_004432.1"/>
</dbReference>
<evidence type="ECO:0000313" key="11">
    <source>
        <dbReference type="Proteomes" id="UP000002522"/>
    </source>
</evidence>
<dbReference type="InParanoid" id="Q8EVF1"/>